<dbReference type="EMBL" id="JBBHJY010000010">
    <property type="protein sequence ID" value="MEJ6011686.1"/>
    <property type="molecule type" value="Genomic_DNA"/>
</dbReference>
<comment type="caution">
    <text evidence="1">The sequence shown here is derived from an EMBL/GenBank/DDBJ whole genome shotgun (WGS) entry which is preliminary data.</text>
</comment>
<keyword evidence="2" id="KW-1185">Reference proteome</keyword>
<dbReference type="RefSeq" id="WP_339969164.1">
    <property type="nucleotide sequence ID" value="NZ_JBBHJY010000010.1"/>
</dbReference>
<sequence>MRVAIPHGLGREEVRRRMQSRVGELAGFIPGGMAQVEPSWPSEDHMDLVITAMGQQVGAKIDIEEAQVVCTIDLPPALSFIEPLVQGAVEKTGRKLLT</sequence>
<reference evidence="1 2" key="1">
    <citation type="submission" date="2024-03" db="EMBL/GenBank/DDBJ databases">
        <authorList>
            <person name="Jo J.-H."/>
        </authorList>
    </citation>
    <scope>NUCLEOTIDE SEQUENCE [LARGE SCALE GENOMIC DNA]</scope>
    <source>
        <strain evidence="1 2">AS3R-12</strain>
    </source>
</reference>
<name>A0ABU8SCJ0_9SPHN</name>
<dbReference type="Proteomes" id="UP001379235">
    <property type="component" value="Unassembled WGS sequence"/>
</dbReference>
<evidence type="ECO:0008006" key="3">
    <source>
        <dbReference type="Google" id="ProtNLM"/>
    </source>
</evidence>
<protein>
    <recommendedName>
        <fullName evidence="3">Polyhydroxyalkanoic acid system protein</fullName>
    </recommendedName>
</protein>
<proteinExistence type="predicted"/>
<evidence type="ECO:0000313" key="1">
    <source>
        <dbReference type="EMBL" id="MEJ6011686.1"/>
    </source>
</evidence>
<organism evidence="1 2">
    <name type="scientific">Novosphingobium aquae</name>
    <dbReference type="NCBI Taxonomy" id="3133435"/>
    <lineage>
        <taxon>Bacteria</taxon>
        <taxon>Pseudomonadati</taxon>
        <taxon>Pseudomonadota</taxon>
        <taxon>Alphaproteobacteria</taxon>
        <taxon>Sphingomonadales</taxon>
        <taxon>Sphingomonadaceae</taxon>
        <taxon>Novosphingobium</taxon>
    </lineage>
</organism>
<gene>
    <name evidence="1" type="ORF">WG900_17365</name>
</gene>
<evidence type="ECO:0000313" key="2">
    <source>
        <dbReference type="Proteomes" id="UP001379235"/>
    </source>
</evidence>
<accession>A0ABU8SCJ0</accession>